<evidence type="ECO:0000256" key="9">
    <source>
        <dbReference type="PIRSR" id="PIRSR018077-1"/>
    </source>
</evidence>
<evidence type="ECO:0000256" key="4">
    <source>
        <dbReference type="ARBA" id="ARBA00022786"/>
    </source>
</evidence>
<comment type="similarity">
    <text evidence="7">Belongs to the Pup ligase/Pup deamidase family. Pup-conjugating enzyme subfamily.</text>
</comment>
<feature type="binding site" evidence="7">
    <location>
        <position position="65"/>
    </location>
    <ligand>
        <name>Mg(2+)</name>
        <dbReference type="ChEBI" id="CHEBI:18420"/>
    </ligand>
</feature>
<evidence type="ECO:0000313" key="11">
    <source>
        <dbReference type="Proteomes" id="UP000320791"/>
    </source>
</evidence>
<evidence type="ECO:0000256" key="3">
    <source>
        <dbReference type="ARBA" id="ARBA00022741"/>
    </source>
</evidence>
<dbReference type="GO" id="GO:0000287">
    <property type="term" value="F:magnesium ion binding"/>
    <property type="evidence" value="ECO:0007669"/>
    <property type="project" value="UniProtKB-UniRule"/>
</dbReference>
<keyword evidence="3 7" id="KW-0547">Nucleotide-binding</keyword>
<organism evidence="10 11">
    <name type="scientific">Corynebacterium canis</name>
    <dbReference type="NCBI Taxonomy" id="679663"/>
    <lineage>
        <taxon>Bacteria</taxon>
        <taxon>Bacillati</taxon>
        <taxon>Actinomycetota</taxon>
        <taxon>Actinomycetes</taxon>
        <taxon>Mycobacteriales</taxon>
        <taxon>Corynebacteriaceae</taxon>
        <taxon>Corynebacterium</taxon>
    </lineage>
</organism>
<dbReference type="UniPathway" id="UPA00997"/>
<evidence type="ECO:0000256" key="7">
    <source>
        <dbReference type="HAMAP-Rule" id="MF_02111"/>
    </source>
</evidence>
<gene>
    <name evidence="7 10" type="primary">pafA</name>
    <name evidence="10" type="ORF">FRX94_00450</name>
</gene>
<comment type="function">
    <text evidence="7">Catalyzes the covalent attachment of the prokaryotic ubiquitin-like protein modifier Pup to the proteasomal substrate proteins, thereby targeting them for proteasomal degradation. This tagging system is termed pupylation. The ligation reaction involves the side-chain carboxylate of the C-terminal glutamate of Pup and the side-chain amino group of a substrate lysine.</text>
</comment>
<comment type="pathway">
    <text evidence="7">Protein degradation; proteasomal Pup-dependent pathway.</text>
</comment>
<dbReference type="PIRSF" id="PIRSF018077">
    <property type="entry name" value="UCP018077"/>
    <property type="match status" value="1"/>
</dbReference>
<reference evidence="10 11" key="1">
    <citation type="submission" date="2019-08" db="EMBL/GenBank/DDBJ databases">
        <authorList>
            <person name="Lei W."/>
        </authorList>
    </citation>
    <scope>NUCLEOTIDE SEQUENCE [LARGE SCALE GENOMIC DNA]</scope>
    <source>
        <strain evidence="10 11">CCUG 58627</strain>
    </source>
</reference>
<dbReference type="GO" id="GO:0016879">
    <property type="term" value="F:ligase activity, forming carbon-nitrogen bonds"/>
    <property type="evidence" value="ECO:0007669"/>
    <property type="project" value="UniProtKB-UniRule"/>
</dbReference>
<keyword evidence="4 7" id="KW-0833">Ubl conjugation pathway</keyword>
<feature type="binding site" evidence="7">
    <location>
        <position position="435"/>
    </location>
    <ligand>
        <name>ATP</name>
        <dbReference type="ChEBI" id="CHEBI:30616"/>
    </ligand>
</feature>
<feature type="binding site" evidence="7">
    <location>
        <position position="57"/>
    </location>
    <ligand>
        <name>Mg(2+)</name>
        <dbReference type="ChEBI" id="CHEBI:18420"/>
    </ligand>
</feature>
<evidence type="ECO:0000313" key="10">
    <source>
        <dbReference type="EMBL" id="TWT29028.1"/>
    </source>
</evidence>
<dbReference type="InterPro" id="IPR022279">
    <property type="entry name" value="Pup_ligase"/>
</dbReference>
<comment type="caution">
    <text evidence="10">The sequence shown here is derived from an EMBL/GenBank/DDBJ whole genome shotgun (WGS) entry which is preliminary data.</text>
</comment>
<keyword evidence="1 7" id="KW-0436">Ligase</keyword>
<name>A0A5C5USJ2_9CORY</name>
<comment type="miscellaneous">
    <text evidence="7">The reaction mechanism probably proceeds via the activation of Pup by phosphorylation of its C-terminal glutamate, which is then subject to nucleophilic attack by the substrate lysine, resulting in an isopeptide bond and the release of phosphate as a good leaving group.</text>
</comment>
<comment type="catalytic activity">
    <reaction evidence="7">
        <text>ATP + [prokaryotic ubiquitin-like protein]-L-glutamate + [protein]-L-lysine = ADP + phosphate + N(6)-([prokaryotic ubiquitin-like protein]-gamma-L-glutamyl)-[protein]-L-lysine.</text>
        <dbReference type="EC" id="6.3.1.19"/>
    </reaction>
</comment>
<accession>A0A5C5USJ2</accession>
<dbReference type="OrthoDB" id="9760627at2"/>
<keyword evidence="11" id="KW-1185">Reference proteome</keyword>
<protein>
    <recommendedName>
        <fullName evidence="7 8">Pup--protein ligase</fullName>
        <ecNumber evidence="7 8">6.3.1.19</ecNumber>
    </recommendedName>
    <alternativeName>
        <fullName evidence="7">Proteasome accessory factor A</fullName>
    </alternativeName>
    <alternativeName>
        <fullName evidence="7">Pup-conjugating enzyme</fullName>
    </alternativeName>
</protein>
<keyword evidence="2 7" id="KW-0479">Metal-binding</keyword>
<keyword evidence="6 7" id="KW-0460">Magnesium</keyword>
<dbReference type="Proteomes" id="UP000320791">
    <property type="component" value="Unassembled WGS sequence"/>
</dbReference>
<dbReference type="NCBIfam" id="TIGR03686">
    <property type="entry name" value="pupylate_PafA"/>
    <property type="match status" value="1"/>
</dbReference>
<feature type="binding site" evidence="7">
    <location>
        <position position="11"/>
    </location>
    <ligand>
        <name>Mg(2+)</name>
        <dbReference type="ChEBI" id="CHEBI:18420"/>
    </ligand>
</feature>
<dbReference type="GO" id="GO:0019787">
    <property type="term" value="F:ubiquitin-like protein transferase activity"/>
    <property type="evidence" value="ECO:0007669"/>
    <property type="project" value="UniProtKB-UniRule"/>
</dbReference>
<feature type="active site" description="Proton acceptor" evidence="7 9">
    <location>
        <position position="59"/>
    </location>
</feature>
<dbReference type="PANTHER" id="PTHR42307">
    <property type="entry name" value="PUP DEAMIDASE/DEPUPYLASE"/>
    <property type="match status" value="1"/>
</dbReference>
<dbReference type="RefSeq" id="WP_146323144.1">
    <property type="nucleotide sequence ID" value="NZ_BAABLR010000076.1"/>
</dbReference>
<dbReference type="EC" id="6.3.1.19" evidence="7 8"/>
<dbReference type="Pfam" id="PF03136">
    <property type="entry name" value="Pup_ligase"/>
    <property type="match status" value="1"/>
</dbReference>
<feature type="binding site" evidence="7">
    <location>
        <position position="55"/>
    </location>
    <ligand>
        <name>ATP</name>
        <dbReference type="ChEBI" id="CHEBI:30616"/>
    </ligand>
</feature>
<sequence length="477" mass="53499">MTLLHRIFGVETEYGITFTSDGRKKLGPDEIARYIFRPVMEQYGSANVFIENAGRLYLDVGSHPEYATPECDSLTQLLHYDKAGDRIVDNLARVAEASLAGEGINGQVFLFKNNVDSIGNSYGCHENYLVSRSTVLRTLGTTFLPFLITRQLIVGAGKIYRPLPNSGEQDFGLGFCVSQRADHVWEGVSSATTRSRPIINTRDEPHADSEKYRRLHIIVGDSNMAEPTFALKIGSTQLVLELIEAGWPLPDFTLEDEISAIRHIARDISGNAPIRLRNGSTVTALEIQRAFFDAAQQWLEQRPPCEQGTTVAEFRRVLDLWGRMLDAIETQDFSAVDTEIDWVIKRKLLQRFQHRHGLELDHPKLLQVDLAYHDVRQGRGLHWALESKGLVQRWTTDADIDRAVAGAAPQTTRARLRGEFLRHAFATGSPITVDWMRLKINQPAALSAELGDPFATTDARVDEMIAYMNSHQGGSTW</sequence>
<feature type="binding site" evidence="7">
    <location>
        <position position="68"/>
    </location>
    <ligand>
        <name>ATP</name>
        <dbReference type="ChEBI" id="CHEBI:30616"/>
    </ligand>
</feature>
<evidence type="ECO:0000256" key="5">
    <source>
        <dbReference type="ARBA" id="ARBA00022840"/>
    </source>
</evidence>
<dbReference type="HAMAP" id="MF_02111">
    <property type="entry name" value="Pup_ligase"/>
    <property type="match status" value="1"/>
</dbReference>
<dbReference type="UniPathway" id="UPA00998"/>
<dbReference type="GO" id="GO:0005524">
    <property type="term" value="F:ATP binding"/>
    <property type="evidence" value="ECO:0007669"/>
    <property type="project" value="UniProtKB-UniRule"/>
</dbReference>
<evidence type="ECO:0000256" key="6">
    <source>
        <dbReference type="ARBA" id="ARBA00022842"/>
    </source>
</evidence>
<dbReference type="InterPro" id="IPR004347">
    <property type="entry name" value="Pup_ligase/deamidase"/>
</dbReference>
<dbReference type="GO" id="GO:0070490">
    <property type="term" value="P:protein pupylation"/>
    <property type="evidence" value="ECO:0007669"/>
    <property type="project" value="UniProtKB-UniRule"/>
</dbReference>
<evidence type="ECO:0000256" key="8">
    <source>
        <dbReference type="NCBIfam" id="TIGR03686"/>
    </source>
</evidence>
<dbReference type="GO" id="GO:0019941">
    <property type="term" value="P:modification-dependent protein catabolic process"/>
    <property type="evidence" value="ECO:0007669"/>
    <property type="project" value="UniProtKB-UniRule"/>
</dbReference>
<dbReference type="GO" id="GO:0010498">
    <property type="term" value="P:proteasomal protein catabolic process"/>
    <property type="evidence" value="ECO:0007669"/>
    <property type="project" value="UniProtKB-UniRule"/>
</dbReference>
<proteinExistence type="inferred from homology"/>
<comment type="pathway">
    <text evidence="7">Protein modification; protein pupylation.</text>
</comment>
<evidence type="ECO:0000256" key="2">
    <source>
        <dbReference type="ARBA" id="ARBA00022723"/>
    </source>
</evidence>
<evidence type="ECO:0000256" key="1">
    <source>
        <dbReference type="ARBA" id="ARBA00022598"/>
    </source>
</evidence>
<keyword evidence="5 7" id="KW-0067">ATP-binding</keyword>
<dbReference type="PANTHER" id="PTHR42307:SF3">
    <property type="entry name" value="PUP--PROTEIN LIGASE"/>
    <property type="match status" value="1"/>
</dbReference>
<dbReference type="AlphaFoldDB" id="A0A5C5USJ2"/>
<dbReference type="EMBL" id="VOHM01000001">
    <property type="protein sequence ID" value="TWT29028.1"/>
    <property type="molecule type" value="Genomic_DNA"/>
</dbReference>